<organism evidence="1 2">
    <name type="scientific">Paenibacillus mucilaginosus K02</name>
    <dbReference type="NCBI Taxonomy" id="997761"/>
    <lineage>
        <taxon>Bacteria</taxon>
        <taxon>Bacillati</taxon>
        <taxon>Bacillota</taxon>
        <taxon>Bacilli</taxon>
        <taxon>Bacillales</taxon>
        <taxon>Paenibacillaceae</taxon>
        <taxon>Paenibacillus</taxon>
    </lineage>
</organism>
<reference evidence="1 2" key="1">
    <citation type="submission" date="2013-06" db="EMBL/GenBank/DDBJ databases">
        <title>Complete genome sequence of Paenibacillus mucilaginosus K02.</title>
        <authorList>
            <person name="Xiao B."/>
            <person name="Sun L."/>
            <person name="Xiao L."/>
            <person name="Lian B."/>
        </authorList>
    </citation>
    <scope>NUCLEOTIDE SEQUENCE [LARGE SCALE GENOMIC DNA]</scope>
    <source>
        <strain evidence="1 2">K02</strain>
    </source>
</reference>
<evidence type="ECO:0000313" key="1">
    <source>
        <dbReference type="EMBL" id="AFH61070.1"/>
    </source>
</evidence>
<protein>
    <submittedName>
        <fullName evidence="1">Uncharacterized protein</fullName>
    </submittedName>
</protein>
<accession>I0BFC3</accession>
<sequence>MEVNAGAAAIDVEEILRTPAGASVAPGVKRLMAYRNGYFVHEHSDGSFSVERGTSDVRADAAEGLSFEEAISYIRPLDGGA</sequence>
<dbReference type="HOGENOM" id="CLU_2570571_0_0_9"/>
<dbReference type="AlphaFoldDB" id="I0BFC3"/>
<dbReference type="Proteomes" id="UP000007392">
    <property type="component" value="Chromosome"/>
</dbReference>
<proteinExistence type="predicted"/>
<dbReference type="KEGG" id="pmw:B2K_10100"/>
<dbReference type="EMBL" id="CP003422">
    <property type="protein sequence ID" value="AFH61070.1"/>
    <property type="molecule type" value="Genomic_DNA"/>
</dbReference>
<dbReference type="RefSeq" id="WP_014650149.1">
    <property type="nucleotide sequence ID" value="NC_017672.3"/>
</dbReference>
<evidence type="ECO:0000313" key="2">
    <source>
        <dbReference type="Proteomes" id="UP000007392"/>
    </source>
</evidence>
<name>I0BFC3_9BACL</name>
<gene>
    <name evidence="1" type="ORF">B2K_10100</name>
</gene>